<keyword evidence="2" id="KW-0813">Transport</keyword>
<keyword evidence="5 6" id="KW-0472">Membrane</keyword>
<feature type="domain" description="Major facilitator superfamily (MFS) profile" evidence="7">
    <location>
        <begin position="13"/>
        <end position="117"/>
    </location>
</feature>
<evidence type="ECO:0000256" key="3">
    <source>
        <dbReference type="ARBA" id="ARBA00022692"/>
    </source>
</evidence>
<comment type="subcellular location">
    <subcellularLocation>
        <location evidence="1">Cell membrane</location>
        <topology evidence="1">Multi-pass membrane protein</topology>
    </subcellularLocation>
</comment>
<evidence type="ECO:0000256" key="1">
    <source>
        <dbReference type="ARBA" id="ARBA00004651"/>
    </source>
</evidence>
<dbReference type="Pfam" id="PF07690">
    <property type="entry name" value="MFS_1"/>
    <property type="match status" value="1"/>
</dbReference>
<dbReference type="PROSITE" id="PS50850">
    <property type="entry name" value="MFS"/>
    <property type="match status" value="1"/>
</dbReference>
<dbReference type="EMBL" id="JAHZIK010002752">
    <property type="protein sequence ID" value="MBW7461181.1"/>
    <property type="molecule type" value="Genomic_DNA"/>
</dbReference>
<sequence length="117" mass="12210">MKTVWAWLGHHKTVQLLQLAGILRSLCQGIAVVNLSLYLKELGWTGGAIGALFAGTGLVRAVLTSFAGELNALLGPKRFMLLFEIMTAVSALILTVTSSSIALSAAVAAAGFGWGHT</sequence>
<evidence type="ECO:0000256" key="6">
    <source>
        <dbReference type="SAM" id="Phobius"/>
    </source>
</evidence>
<evidence type="ECO:0000256" key="2">
    <source>
        <dbReference type="ARBA" id="ARBA00022448"/>
    </source>
</evidence>
<keyword evidence="9" id="KW-1185">Reference proteome</keyword>
<dbReference type="SUPFAM" id="SSF103473">
    <property type="entry name" value="MFS general substrate transporter"/>
    <property type="match status" value="1"/>
</dbReference>
<evidence type="ECO:0000313" key="9">
    <source>
        <dbReference type="Proteomes" id="UP001519887"/>
    </source>
</evidence>
<organism evidence="8 9">
    <name type="scientific">Paenibacillus sepulcri</name>
    <dbReference type="NCBI Taxonomy" id="359917"/>
    <lineage>
        <taxon>Bacteria</taxon>
        <taxon>Bacillati</taxon>
        <taxon>Bacillota</taxon>
        <taxon>Bacilli</taxon>
        <taxon>Bacillales</taxon>
        <taxon>Paenibacillaceae</taxon>
        <taxon>Paenibacillus</taxon>
    </lineage>
</organism>
<dbReference type="InterPro" id="IPR036259">
    <property type="entry name" value="MFS_trans_sf"/>
</dbReference>
<dbReference type="InterPro" id="IPR020846">
    <property type="entry name" value="MFS_dom"/>
</dbReference>
<protein>
    <recommendedName>
        <fullName evidence="7">Major facilitator superfamily (MFS) profile domain-containing protein</fullName>
    </recommendedName>
</protein>
<proteinExistence type="predicted"/>
<dbReference type="Proteomes" id="UP001519887">
    <property type="component" value="Unassembled WGS sequence"/>
</dbReference>
<keyword evidence="4 6" id="KW-1133">Transmembrane helix</keyword>
<evidence type="ECO:0000256" key="4">
    <source>
        <dbReference type="ARBA" id="ARBA00022989"/>
    </source>
</evidence>
<accession>A0ABS7CJR2</accession>
<name>A0ABS7CJR2_9BACL</name>
<comment type="caution">
    <text evidence="8">The sequence shown here is derived from an EMBL/GenBank/DDBJ whole genome shotgun (WGS) entry which is preliminary data.</text>
</comment>
<feature type="transmembrane region" description="Helical" evidence="6">
    <location>
        <begin position="43"/>
        <end position="67"/>
    </location>
</feature>
<evidence type="ECO:0000259" key="7">
    <source>
        <dbReference type="PROSITE" id="PS50850"/>
    </source>
</evidence>
<reference evidence="8 9" key="1">
    <citation type="submission" date="2021-07" db="EMBL/GenBank/DDBJ databases">
        <title>Paenibacillus radiodurans sp. nov., isolated from the southeastern edge of Tengger Desert.</title>
        <authorList>
            <person name="Zhang G."/>
        </authorList>
    </citation>
    <scope>NUCLEOTIDE SEQUENCE [LARGE SCALE GENOMIC DNA]</scope>
    <source>
        <strain evidence="8 9">CCM 7311</strain>
    </source>
</reference>
<feature type="transmembrane region" description="Helical" evidence="6">
    <location>
        <begin position="79"/>
        <end position="112"/>
    </location>
</feature>
<dbReference type="InterPro" id="IPR011701">
    <property type="entry name" value="MFS"/>
</dbReference>
<gene>
    <name evidence="8" type="ORF">K0U00_44715</name>
</gene>
<evidence type="ECO:0000313" key="8">
    <source>
        <dbReference type="EMBL" id="MBW7461181.1"/>
    </source>
</evidence>
<evidence type="ECO:0000256" key="5">
    <source>
        <dbReference type="ARBA" id="ARBA00023136"/>
    </source>
</evidence>
<dbReference type="Gene3D" id="1.20.1250.20">
    <property type="entry name" value="MFS general substrate transporter like domains"/>
    <property type="match status" value="1"/>
</dbReference>
<feature type="non-terminal residue" evidence="8">
    <location>
        <position position="117"/>
    </location>
</feature>
<keyword evidence="3 6" id="KW-0812">Transmembrane</keyword>